<evidence type="ECO:0000313" key="1">
    <source>
        <dbReference type="EMBL" id="EAT58553.1"/>
    </source>
</evidence>
<proteinExistence type="predicted"/>
<comment type="caution">
    <text evidence="1">The sequence shown here is derived from an EMBL/GenBank/DDBJ whole genome shotgun (WGS) entry which is preliminary data.</text>
</comment>
<organism evidence="1 2">
    <name type="scientific">Chlorobium ferrooxidans DSM 13031</name>
    <dbReference type="NCBI Taxonomy" id="377431"/>
    <lineage>
        <taxon>Bacteria</taxon>
        <taxon>Pseudomonadati</taxon>
        <taxon>Chlorobiota</taxon>
        <taxon>Chlorobiia</taxon>
        <taxon>Chlorobiales</taxon>
        <taxon>Chlorobiaceae</taxon>
        <taxon>Chlorobium/Pelodictyon group</taxon>
        <taxon>Chlorobium</taxon>
    </lineage>
</organism>
<dbReference type="EMBL" id="AASE01000017">
    <property type="protein sequence ID" value="EAT58553.1"/>
    <property type="molecule type" value="Genomic_DNA"/>
</dbReference>
<dbReference type="RefSeq" id="WP_006366826.1">
    <property type="nucleotide sequence ID" value="NZ_AASE01000017.1"/>
</dbReference>
<sequence>MKKWLPGTLVFLLLLLVLLPVAAWFSFPFVAPLLLSRALEGKPFRIELSGLTSPGLSGLGFRQLKASFTPPPDGCSDEPITFTLSLINGRLSFHPVLSYGPASWGIMPDNVDTEITLLADSLSLGTNPELFVFSDRTPQLTARITASRSRGLSIKPLSLSYPVIDGKAGREKLRLEGVNYRVQLSEAGKWQQAVDTLRVAALYSDGAASPVSNFKALFGSKRDPLNPCTLTLSNCSVDLFEWQASSQKIDYNLKDKKTRFTLSLAEIPLSQLPGFDRGGSKTPAASGMVSGSLPIEFQDSTITVRNAALAATKGSRIIFYSKEKRALFSFDIGDAKGGDKLLHELNATIKLNSSNKKLSGLAIRSMSAMLLGGKISSTPFSFDPSTRISRFTIKLNNIKALERVKLHGDFKGSLSGSISGVVPITIDKSRFAVNNARLHSSGGGKVTIATPRKKQTTQERIFSSANSDATYTFTEPDILLTRTLDGSLAIRFKLSRLGRKTSSGELLLIAPLGTITLWKNRLHPDIVSLTDFSSGLLDGSLSIARVDYDMAKKSAETTLHVNNIPLQKLLDLQGTKKIFATGTIKGDIPIALKNELFEIRNGGMNAEQNGQIIYASTAEERAAANQGLRTTYEALSNFLYVHLNSSLSMTPDGKSVIAVQLKGSNPDFQNGRAVELNLNVEQNLLELMRSLSISSNVEEIISEKALQMQKK</sequence>
<name>Q0YQF7_9CHLB</name>
<keyword evidence="2" id="KW-1185">Reference proteome</keyword>
<evidence type="ECO:0000313" key="2">
    <source>
        <dbReference type="Proteomes" id="UP000004162"/>
    </source>
</evidence>
<accession>Q0YQF7</accession>
<reference evidence="1 2" key="1">
    <citation type="submission" date="2006-07" db="EMBL/GenBank/DDBJ databases">
        <title>Annotation of the draft genome assembly of Chlorobium ferroxidans DSM 13031.</title>
        <authorList>
            <consortium name="US DOE Joint Genome Institute (JGI-ORNL)"/>
            <person name="Larimer F."/>
            <person name="Land M."/>
            <person name="Hauser L."/>
        </authorList>
    </citation>
    <scope>NUCLEOTIDE SEQUENCE [LARGE SCALE GENOMIC DNA]</scope>
    <source>
        <strain evidence="1 2">DSM 13031</strain>
    </source>
</reference>
<protein>
    <recommendedName>
        <fullName evidence="3">Dicarboxylate transport domain-containing protein</fullName>
    </recommendedName>
</protein>
<evidence type="ECO:0008006" key="3">
    <source>
        <dbReference type="Google" id="ProtNLM"/>
    </source>
</evidence>
<dbReference type="Pfam" id="PF11739">
    <property type="entry name" value="YdbH-like"/>
    <property type="match status" value="3"/>
</dbReference>
<dbReference type="Proteomes" id="UP000004162">
    <property type="component" value="Unassembled WGS sequence"/>
</dbReference>
<gene>
    <name evidence="1" type="ORF">CferDRAFT_0581</name>
</gene>
<reference evidence="1 2" key="2">
    <citation type="submission" date="2006-07" db="EMBL/GenBank/DDBJ databases">
        <title>Sequencing of the draft genome and assembly of Chlorobium ferroxidans DSM 13031.</title>
        <authorList>
            <consortium name="US DOE Joint Genome Institute (JGI-PGF)"/>
            <person name="Copeland A."/>
            <person name="Lucas S."/>
            <person name="Lapidus A."/>
            <person name="Barry K."/>
            <person name="Glavina del Rio T."/>
            <person name="Dalin E."/>
            <person name="Tice H."/>
            <person name="Bruce D."/>
            <person name="Pitluck S."/>
            <person name="Richardson P."/>
        </authorList>
    </citation>
    <scope>NUCLEOTIDE SEQUENCE [LARGE SCALE GENOMIC DNA]</scope>
    <source>
        <strain evidence="1 2">DSM 13031</strain>
    </source>
</reference>
<dbReference type="AlphaFoldDB" id="Q0YQF7"/>
<dbReference type="InterPro" id="IPR021730">
    <property type="entry name" value="YdbH"/>
</dbReference>